<organism evidence="2 3">
    <name type="scientific">Celeribacter marinus</name>
    <dbReference type="NCBI Taxonomy" id="1397108"/>
    <lineage>
        <taxon>Bacteria</taxon>
        <taxon>Pseudomonadati</taxon>
        <taxon>Pseudomonadota</taxon>
        <taxon>Alphaproteobacteria</taxon>
        <taxon>Rhodobacterales</taxon>
        <taxon>Roseobacteraceae</taxon>
        <taxon>Celeribacter</taxon>
    </lineage>
</organism>
<sequence>MVTDSKILTVSYGTFSCTLEGFDDPFNTMRSIAEYFRDLAADDRYFGAEPPTPDPQMLQPIAEREIQRRVETKLDENGMTLRQVEGGPHADIAAPVAQPTATTAPIKKGPTAKAAAPSHVPAPQPHVAAAPAAEDTAPRHERPTSSAPTAAAVASVTPAAEGSIAEKLARIRAAVAKRDDAPFAEDQHAADAFGTTISGTDVDTDIVDQPLVDAADVSDQTPVEDEVDLSAVMDASSPEPDAEVEPIVATPDEDVAHDIIDEAPQAATANDADDTSDIEISIDVTEDLVAAPDMPDMDPNLAADIAEASDTPDEVEDDIVAQTAPQDPLTRVRARVIKMRRADYEAEVAARADVTDQPEKTTDAQPEIEDVIAFDTDALTFDDASNDVDDTDFDANDVLVDFAADADDVDNAEYIEDLDDADTSAADIASVLRRELGSTTLSDDDEDDLMRELADVAAQSVDAEIITDPIVADAPDDARDDSQTLDNVAALLGDNDVEDAPLVDDAFDDHGVDHAETDREATRNVFATSADDTMSRILDETEREMEKDDTSRRRSAIAHLKAAVMSKRADRDAGDEAANDDDDQNVYRDDLASIVRPTRPERVKTTRRDLPPLMLVSEQRIDTPKDMIKGADISPVRPRRISAAAVALREESDVHHDMAIANATGFADYAETMGAQGLSELLEAATAYANHVEGKDTVSRPQIMRLAMEAMPEDQPLEDRLRSFGQLLRQGKIKKIARGQFQVSDASRFKPETRAHG</sequence>
<keyword evidence="3" id="KW-1185">Reference proteome</keyword>
<evidence type="ECO:0000256" key="1">
    <source>
        <dbReference type="SAM" id="MobiDB-lite"/>
    </source>
</evidence>
<dbReference type="EMBL" id="CP012023">
    <property type="protein sequence ID" value="ALI56447.1"/>
    <property type="molecule type" value="Genomic_DNA"/>
</dbReference>
<accession>A0A0N9ZLA3</accession>
<feature type="compositionally biased region" description="Acidic residues" evidence="1">
    <location>
        <begin position="575"/>
        <end position="584"/>
    </location>
</feature>
<dbReference type="STRING" id="1397108.IMCC12053_2500"/>
<name>A0A0N9ZLA3_9RHOB</name>
<dbReference type="PROSITE" id="PS51257">
    <property type="entry name" value="PROKAR_LIPOPROTEIN"/>
    <property type="match status" value="1"/>
</dbReference>
<dbReference type="KEGG" id="cmar:IMCC12053_2500"/>
<dbReference type="RefSeq" id="WP_062219438.1">
    <property type="nucleotide sequence ID" value="NZ_CP012023.1"/>
</dbReference>
<evidence type="ECO:0000313" key="3">
    <source>
        <dbReference type="Proteomes" id="UP000064920"/>
    </source>
</evidence>
<feature type="compositionally biased region" description="Low complexity" evidence="1">
    <location>
        <begin position="114"/>
        <end position="133"/>
    </location>
</feature>
<proteinExistence type="predicted"/>
<dbReference type="PATRIC" id="fig|1397108.4.peg.2555"/>
<dbReference type="Proteomes" id="UP000064920">
    <property type="component" value="Chromosome"/>
</dbReference>
<protein>
    <submittedName>
        <fullName evidence="2">CPN protein</fullName>
    </submittedName>
</protein>
<feature type="region of interest" description="Disordered" evidence="1">
    <location>
        <begin position="565"/>
        <end position="584"/>
    </location>
</feature>
<dbReference type="AlphaFoldDB" id="A0A0N9ZLA3"/>
<reference evidence="2 3" key="1">
    <citation type="submission" date="2015-05" db="EMBL/GenBank/DDBJ databases">
        <authorList>
            <person name="Wang D.B."/>
            <person name="Wang M."/>
        </authorList>
    </citation>
    <scope>NUCLEOTIDE SEQUENCE [LARGE SCALE GENOMIC DNA]</scope>
    <source>
        <strain evidence="2 3">IMCC 12053</strain>
    </source>
</reference>
<gene>
    <name evidence="2" type="ORF">IMCC12053_2500</name>
</gene>
<feature type="region of interest" description="Disordered" evidence="1">
    <location>
        <begin position="106"/>
        <end position="152"/>
    </location>
</feature>
<dbReference type="OrthoDB" id="7798282at2"/>
<evidence type="ECO:0000313" key="2">
    <source>
        <dbReference type="EMBL" id="ALI56447.1"/>
    </source>
</evidence>